<name>A0A271J369_9BACT</name>
<keyword evidence="2" id="KW-0812">Transmembrane</keyword>
<feature type="domain" description="CobQ/CobB/MinD/ParA nucleotide binding" evidence="3">
    <location>
        <begin position="683"/>
        <end position="850"/>
    </location>
</feature>
<dbReference type="InterPro" id="IPR050445">
    <property type="entry name" value="Bact_polysacc_biosynth/exp"/>
</dbReference>
<dbReference type="EMBL" id="MQWD01000001">
    <property type="protein sequence ID" value="PAP77971.1"/>
    <property type="molecule type" value="Genomic_DNA"/>
</dbReference>
<keyword evidence="2" id="KW-0472">Membrane</keyword>
<feature type="region of interest" description="Disordered" evidence="1">
    <location>
        <begin position="105"/>
        <end position="134"/>
    </location>
</feature>
<dbReference type="InterPro" id="IPR027417">
    <property type="entry name" value="P-loop_NTPase"/>
</dbReference>
<dbReference type="PANTHER" id="PTHR32309">
    <property type="entry name" value="TYROSINE-PROTEIN KINASE"/>
    <property type="match status" value="1"/>
</dbReference>
<dbReference type="Gene3D" id="3.40.50.300">
    <property type="entry name" value="P-loop containing nucleotide triphosphate hydrolases"/>
    <property type="match status" value="1"/>
</dbReference>
<feature type="transmembrane region" description="Helical" evidence="2">
    <location>
        <begin position="579"/>
        <end position="601"/>
    </location>
</feature>
<dbReference type="AlphaFoldDB" id="A0A271J369"/>
<dbReference type="RefSeq" id="WP_095511640.1">
    <property type="nucleotide sequence ID" value="NZ_MQWD01000001.1"/>
</dbReference>
<accession>A0A271J369</accession>
<dbReference type="SUPFAM" id="SSF52540">
    <property type="entry name" value="P-loop containing nucleoside triphosphate hydrolases"/>
    <property type="match status" value="1"/>
</dbReference>
<organism evidence="4 5">
    <name type="scientific">Rubrivirga marina</name>
    <dbReference type="NCBI Taxonomy" id="1196024"/>
    <lineage>
        <taxon>Bacteria</taxon>
        <taxon>Pseudomonadati</taxon>
        <taxon>Rhodothermota</taxon>
        <taxon>Rhodothermia</taxon>
        <taxon>Rhodothermales</taxon>
        <taxon>Rubricoccaceae</taxon>
        <taxon>Rubrivirga</taxon>
    </lineage>
</organism>
<dbReference type="Pfam" id="PF01656">
    <property type="entry name" value="CbiA"/>
    <property type="match status" value="1"/>
</dbReference>
<dbReference type="InterPro" id="IPR002586">
    <property type="entry name" value="CobQ/CobB/MinD/ParA_Nub-bd_dom"/>
</dbReference>
<evidence type="ECO:0000256" key="2">
    <source>
        <dbReference type="SAM" id="Phobius"/>
    </source>
</evidence>
<keyword evidence="2" id="KW-1133">Transmembrane helix</keyword>
<evidence type="ECO:0000259" key="3">
    <source>
        <dbReference type="Pfam" id="PF01656"/>
    </source>
</evidence>
<feature type="compositionally biased region" description="Pro residues" evidence="1">
    <location>
        <begin position="113"/>
        <end position="122"/>
    </location>
</feature>
<evidence type="ECO:0000313" key="4">
    <source>
        <dbReference type="EMBL" id="PAP77971.1"/>
    </source>
</evidence>
<dbReference type="Proteomes" id="UP000216339">
    <property type="component" value="Unassembled WGS sequence"/>
</dbReference>
<evidence type="ECO:0000313" key="5">
    <source>
        <dbReference type="Proteomes" id="UP000216339"/>
    </source>
</evidence>
<evidence type="ECO:0000256" key="1">
    <source>
        <dbReference type="SAM" id="MobiDB-lite"/>
    </source>
</evidence>
<dbReference type="PANTHER" id="PTHR32309:SF31">
    <property type="entry name" value="CAPSULAR EXOPOLYSACCHARIDE FAMILY"/>
    <property type="match status" value="1"/>
</dbReference>
<feature type="transmembrane region" description="Helical" evidence="2">
    <location>
        <begin position="147"/>
        <end position="168"/>
    </location>
</feature>
<comment type="caution">
    <text evidence="4">The sequence shown here is derived from an EMBL/GenBank/DDBJ whole genome shotgun (WGS) entry which is preliminary data.</text>
</comment>
<sequence length="867" mass="91754">MSDRPPNSRHETPPTGAYASVEDAVFEDLSLPGDGASRPAAPAWEPVAASEIAVEAPEAAAPVRASALADPAREVGGDVDYDGDGFRIDFDTDDAPTAALAPVSRSVPATAPSGPPVPPVPPASSSAATRDEARRSMRRTLRMLRRHWPLVLGLTVLGLALGAAHGLFSAPVYKAHSVLLIIPNDPAQTGAGGVAAAPGESVSKVVNQGLVLQQAPQIAERTAETLLRQPEAEAFTSIQGAVDRYGTPLTADGLADYLQEEVVTIGPAADQADAIRVEAAAGSAEEAALIARLYTDEYQALTQSSSRERSTRTREVLEEQIARREGELDEIENQLAGFMTAENAAGLDEQTRVTVSQIGQLQGQLDLARVEAQTHRARLGQLRSDLASVPERLERSADVPSVVETTDLDTEIARLERLLEQIYMQNPELRGDPTGHPDVASIDTRLRSLKADRRARIGSQTDAAVAAGGLSLSSDGANGQAYVAELQRQISSVQADLAGAEARASTLSRRLGEARGQLRAVPGQQVELEQLERQRATSEATLQQLRTEFDRAELSETTEFGFAQVLREVQTPREPSSPVLPLSLGLGGFLGLLLGLGLAFLRFQTDTKTRTPDDLRDRGFAVIGTVPDLKEALRGGRQEIEGCVVHPGLVTLTRSFAPEAEAFRHLHAGLYAGGGAHPQVVLVGSPDGHAGKSLTAANLAVAAAQAGRLTLLLDADLRHPAVGDLFGLEPHAQFGEGPPEANVAFWTTAVPNLLAMTPRETVERPDQMWSALTVKQLLDYCRGKFDIVVVDTPAALAAADATLLAPYADAALLVAEADRTDLDAMTQVATELAGVGLTRVGAVLNRFDPRGAVGFKATAGVRHAARD</sequence>
<proteinExistence type="predicted"/>
<dbReference type="OrthoDB" id="1522339at2"/>
<protein>
    <recommendedName>
        <fullName evidence="3">CobQ/CobB/MinD/ParA nucleotide binding domain-containing protein</fullName>
    </recommendedName>
</protein>
<reference evidence="4 5" key="1">
    <citation type="submission" date="2016-11" db="EMBL/GenBank/DDBJ databases">
        <title>Study of marine rhodopsin-containing bacteria.</title>
        <authorList>
            <person name="Yoshizawa S."/>
            <person name="Kumagai Y."/>
            <person name="Kogure K."/>
        </authorList>
    </citation>
    <scope>NUCLEOTIDE SEQUENCE [LARGE SCALE GENOMIC DNA]</scope>
    <source>
        <strain evidence="4 5">SAORIC-28</strain>
    </source>
</reference>
<gene>
    <name evidence="4" type="ORF">BSZ37_16760</name>
</gene>
<keyword evidence="5" id="KW-1185">Reference proteome</keyword>